<dbReference type="GO" id="GO:0005737">
    <property type="term" value="C:cytoplasm"/>
    <property type="evidence" value="ECO:0007669"/>
    <property type="project" value="UniProtKB-SubCell"/>
</dbReference>
<keyword evidence="1 2" id="KW-0808">Transferase</keyword>
<dbReference type="SUPFAM" id="SSF53335">
    <property type="entry name" value="S-adenosyl-L-methionine-dependent methyltransferases"/>
    <property type="match status" value="1"/>
</dbReference>
<dbReference type="PANTHER" id="PTHR36112">
    <property type="entry name" value="RIBOSOMAL RNA SMALL SUBUNIT METHYLTRANSFERASE J"/>
    <property type="match status" value="1"/>
</dbReference>
<dbReference type="EMBL" id="JACHXZ010000001">
    <property type="protein sequence ID" value="MBB3167829.1"/>
    <property type="molecule type" value="Genomic_DNA"/>
</dbReference>
<evidence type="ECO:0000313" key="2">
    <source>
        <dbReference type="EMBL" id="MBB3167829.1"/>
    </source>
</evidence>
<proteinExistence type="inferred from homology"/>
<protein>
    <recommendedName>
        <fullName evidence="1">Ribosomal RNA small subunit methyltransferase J</fullName>
        <ecNumber evidence="1">2.1.1.242</ecNumber>
    </recommendedName>
    <alternativeName>
        <fullName evidence="1">16S rRNA m2G1516 methyltransferase</fullName>
    </alternativeName>
    <alternativeName>
        <fullName evidence="1">rRNA (guanine-N(2)-)-methyltransferase</fullName>
    </alternativeName>
</protein>
<dbReference type="Proteomes" id="UP000559987">
    <property type="component" value="Unassembled WGS sequence"/>
</dbReference>
<dbReference type="Pfam" id="PF04445">
    <property type="entry name" value="SAM_MT"/>
    <property type="match status" value="1"/>
</dbReference>
<comment type="subcellular location">
    <subcellularLocation>
        <location evidence="1">Cytoplasm</location>
    </subcellularLocation>
</comment>
<comment type="caution">
    <text evidence="2">The sequence shown here is derived from an EMBL/GenBank/DDBJ whole genome shotgun (WGS) entry which is preliminary data.</text>
</comment>
<dbReference type="PANTHER" id="PTHR36112:SF1">
    <property type="entry name" value="RIBOSOMAL RNA SMALL SUBUNIT METHYLTRANSFERASE J"/>
    <property type="match status" value="1"/>
</dbReference>
<dbReference type="EC" id="2.1.1.242" evidence="1"/>
<dbReference type="GO" id="GO:0008990">
    <property type="term" value="F:rRNA (guanine-N2-)-methyltransferase activity"/>
    <property type="evidence" value="ECO:0007669"/>
    <property type="project" value="UniProtKB-UniRule"/>
</dbReference>
<dbReference type="Gene3D" id="3.40.50.150">
    <property type="entry name" value="Vaccinia Virus protein VP39"/>
    <property type="match status" value="1"/>
</dbReference>
<keyword evidence="1" id="KW-0949">S-adenosyl-L-methionine</keyword>
<keyword evidence="1 2" id="KW-0489">Methyltransferase</keyword>
<evidence type="ECO:0000256" key="1">
    <source>
        <dbReference type="HAMAP-Rule" id="MF_01523"/>
    </source>
</evidence>
<comment type="catalytic activity">
    <reaction evidence="1">
        <text>guanosine(1516) in 16S rRNA + S-adenosyl-L-methionine = N(2)-methylguanosine(1516) in 16S rRNA + S-adenosyl-L-homocysteine + H(+)</text>
        <dbReference type="Rhea" id="RHEA:43220"/>
        <dbReference type="Rhea" id="RHEA-COMP:10412"/>
        <dbReference type="Rhea" id="RHEA-COMP:10413"/>
        <dbReference type="ChEBI" id="CHEBI:15378"/>
        <dbReference type="ChEBI" id="CHEBI:57856"/>
        <dbReference type="ChEBI" id="CHEBI:59789"/>
        <dbReference type="ChEBI" id="CHEBI:74269"/>
        <dbReference type="ChEBI" id="CHEBI:74481"/>
        <dbReference type="EC" id="2.1.1.242"/>
    </reaction>
</comment>
<dbReference type="InterPro" id="IPR007536">
    <property type="entry name" value="16SrRNA_methylTrfase_J"/>
</dbReference>
<reference evidence="2 3" key="1">
    <citation type="submission" date="2020-08" db="EMBL/GenBank/DDBJ databases">
        <title>Genomic Encyclopedia of Type Strains, Phase III (KMG-III): the genomes of soil and plant-associated and newly described type strains.</title>
        <authorList>
            <person name="Whitman W."/>
        </authorList>
    </citation>
    <scope>NUCLEOTIDE SEQUENCE [LARGE SCALE GENOMIC DNA]</scope>
    <source>
        <strain evidence="2 3">CECT 8571</strain>
    </source>
</reference>
<dbReference type="AlphaFoldDB" id="A0A839UMQ3"/>
<keyword evidence="3" id="KW-1185">Reference proteome</keyword>
<comment type="function">
    <text evidence="1">Specifically methylates the guanosine in position 1516 of 16S rRNA.</text>
</comment>
<dbReference type="RefSeq" id="WP_343048919.1">
    <property type="nucleotide sequence ID" value="NZ_JACHXZ010000001.1"/>
</dbReference>
<feature type="binding site" evidence="1">
    <location>
        <begin position="129"/>
        <end position="130"/>
    </location>
    <ligand>
        <name>S-adenosyl-L-methionine</name>
        <dbReference type="ChEBI" id="CHEBI:59789"/>
    </ligand>
</feature>
<accession>A0A839UMQ3</accession>
<organism evidence="2 3">
    <name type="scientific">Simiduia aestuariiviva</name>
    <dbReference type="NCBI Taxonomy" id="1510459"/>
    <lineage>
        <taxon>Bacteria</taxon>
        <taxon>Pseudomonadati</taxon>
        <taxon>Pseudomonadota</taxon>
        <taxon>Gammaproteobacteria</taxon>
        <taxon>Cellvibrionales</taxon>
        <taxon>Cellvibrionaceae</taxon>
        <taxon>Simiduia</taxon>
    </lineage>
</organism>
<dbReference type="HAMAP" id="MF_01523">
    <property type="entry name" value="16SrRNA_methyltr_J"/>
    <property type="match status" value="1"/>
</dbReference>
<evidence type="ECO:0000313" key="3">
    <source>
        <dbReference type="Proteomes" id="UP000559987"/>
    </source>
</evidence>
<dbReference type="InterPro" id="IPR029063">
    <property type="entry name" value="SAM-dependent_MTases_sf"/>
</dbReference>
<keyword evidence="1" id="KW-0698">rRNA processing</keyword>
<comment type="caution">
    <text evidence="1">Lacks conserved residue(s) required for the propagation of feature annotation.</text>
</comment>
<comment type="similarity">
    <text evidence="1">Belongs to the methyltransferase superfamily. RsmJ family.</text>
</comment>
<sequence length="271" mass="29219">MVDQLNCPIIYTDAVLAEHAAHLAQRLGQPCLGHKNASDLETPPYVLQCTEMGLQLQQTGARAHGPVWVDFNGGGADHRRQYGGGRGQMIAKAVGLKAGVCPLVFDATAGLGGDAFVLASLGARVLLQERNPIVHALLADGLDRLGADRRAELLAVAARMRLLPQGADSTQRMPAADVVYLDPMFPARQKQAAVKKEMTAFHTLVGEDDDQDALLSLALAQARYRVVVKRPRKAPCLAGREPALTLEGKSSRFDIYPLKKMPDGLKSEWLA</sequence>
<gene>
    <name evidence="1" type="primary">rsmJ</name>
    <name evidence="2" type="ORF">FHS30_001005</name>
</gene>
<name>A0A839UMQ3_9GAMM</name>
<keyword evidence="1" id="KW-0963">Cytoplasm</keyword>
<feature type="binding site" evidence="1">
    <location>
        <position position="182"/>
    </location>
    <ligand>
        <name>S-adenosyl-L-methionine</name>
        <dbReference type="ChEBI" id="CHEBI:59789"/>
    </ligand>
</feature>